<feature type="binding site" evidence="17">
    <location>
        <position position="874"/>
    </location>
    <ligand>
        <name>ATP</name>
        <dbReference type="ChEBI" id="CHEBI:30616"/>
    </ligand>
</feature>
<feature type="transmembrane region" description="Helical" evidence="19">
    <location>
        <begin position="1159"/>
        <end position="1180"/>
    </location>
</feature>
<dbReference type="NCBIfam" id="TIGR01494">
    <property type="entry name" value="ATPase_P-type"/>
    <property type="match status" value="2"/>
</dbReference>
<keyword evidence="6 18" id="KW-0479">Metal-binding</keyword>
<keyword evidence="24" id="KW-1185">Reference proteome</keyword>
<dbReference type="Gene3D" id="3.40.1110.10">
    <property type="entry name" value="Calcium-transporting ATPase, cytoplasmic domain N"/>
    <property type="match status" value="2"/>
</dbReference>
<feature type="compositionally biased region" description="Basic and acidic residues" evidence="20">
    <location>
        <begin position="670"/>
        <end position="684"/>
    </location>
</feature>
<feature type="binding site" evidence="17">
    <location>
        <position position="502"/>
    </location>
    <ligand>
        <name>ATP</name>
        <dbReference type="ChEBI" id="CHEBI:30616"/>
    </ligand>
</feature>
<evidence type="ECO:0000256" key="7">
    <source>
        <dbReference type="ARBA" id="ARBA00022741"/>
    </source>
</evidence>
<dbReference type="Gene3D" id="3.40.50.1000">
    <property type="entry name" value="HAD superfamily/HAD-like"/>
    <property type="match status" value="2"/>
</dbReference>
<feature type="domain" description="P-type ATPase N-terminal" evidence="21">
    <location>
        <begin position="104"/>
        <end position="168"/>
    </location>
</feature>
<feature type="binding site" evidence="17">
    <location>
        <position position="697"/>
    </location>
    <ligand>
        <name>ATP</name>
        <dbReference type="ChEBI" id="CHEBI:30616"/>
    </ligand>
</feature>
<dbReference type="InterPro" id="IPR001757">
    <property type="entry name" value="P_typ_ATPase"/>
</dbReference>
<dbReference type="Pfam" id="PF16212">
    <property type="entry name" value="PhoLip_ATPase_C"/>
    <property type="match status" value="1"/>
</dbReference>
<dbReference type="SFLD" id="SFLDS00003">
    <property type="entry name" value="Haloacid_Dehalogenase"/>
    <property type="match status" value="1"/>
</dbReference>
<evidence type="ECO:0000256" key="14">
    <source>
        <dbReference type="ARBA" id="ARBA00034036"/>
    </source>
</evidence>
<evidence type="ECO:0000256" key="1">
    <source>
        <dbReference type="ARBA" id="ARBA00001946"/>
    </source>
</evidence>
<feature type="binding site" evidence="17">
    <location>
        <position position="966"/>
    </location>
    <ligand>
        <name>ATP</name>
        <dbReference type="ChEBI" id="CHEBI:30616"/>
    </ligand>
</feature>
<feature type="binding site" evidence="17">
    <location>
        <position position="503"/>
    </location>
    <ligand>
        <name>ATP</name>
        <dbReference type="ChEBI" id="CHEBI:30616"/>
    </ligand>
</feature>
<dbReference type="GO" id="GO:0045332">
    <property type="term" value="P:phospholipid translocation"/>
    <property type="evidence" value="ECO:0007669"/>
    <property type="project" value="TreeGrafter"/>
</dbReference>
<feature type="binding site" evidence="17">
    <location>
        <position position="764"/>
    </location>
    <ligand>
        <name>ATP</name>
        <dbReference type="ChEBI" id="CHEBI:30616"/>
    </ligand>
</feature>
<comment type="cofactor">
    <cofactor evidence="1 18">
        <name>Mg(2+)</name>
        <dbReference type="ChEBI" id="CHEBI:18420"/>
    </cofactor>
</comment>
<feature type="transmembrane region" description="Helical" evidence="19">
    <location>
        <begin position="1131"/>
        <end position="1153"/>
    </location>
</feature>
<keyword evidence="5 19" id="KW-0812">Transmembrane</keyword>
<name>A0A2U1JF68_SMIAN</name>
<feature type="active site" description="4-aspartylphosphate intermediate" evidence="16">
    <location>
        <position position="501"/>
    </location>
</feature>
<evidence type="ECO:0000256" key="3">
    <source>
        <dbReference type="ARBA" id="ARBA00008109"/>
    </source>
</evidence>
<dbReference type="EMBL" id="MBFU01000005">
    <property type="protein sequence ID" value="PWA03737.1"/>
    <property type="molecule type" value="Genomic_DNA"/>
</dbReference>
<feature type="binding site" evidence="17">
    <location>
        <position position="793"/>
    </location>
    <ligand>
        <name>ATP</name>
        <dbReference type="ChEBI" id="CHEBI:30616"/>
    </ligand>
</feature>
<accession>A0A2U1JF68</accession>
<protein>
    <recommendedName>
        <fullName evidence="19">Phospholipid-transporting ATPase</fullName>
        <ecNumber evidence="19">7.6.2.1</ecNumber>
    </recommendedName>
</protein>
<dbReference type="InterPro" id="IPR023299">
    <property type="entry name" value="ATPase_P-typ_cyto_dom_N"/>
</dbReference>
<evidence type="ECO:0000256" key="17">
    <source>
        <dbReference type="PIRSR" id="PIRSR606539-2"/>
    </source>
</evidence>
<comment type="similarity">
    <text evidence="3 19">Belongs to the cation transport ATPase (P-type) (TC 3.A.3) family. Type IV subfamily.</text>
</comment>
<evidence type="ECO:0000256" key="15">
    <source>
        <dbReference type="ARBA" id="ARBA00049128"/>
    </source>
</evidence>
<feature type="compositionally biased region" description="Polar residues" evidence="20">
    <location>
        <begin position="28"/>
        <end position="70"/>
    </location>
</feature>
<feature type="binding site" evidence="17">
    <location>
        <position position="995"/>
    </location>
    <ligand>
        <name>ATP</name>
        <dbReference type="ChEBI" id="CHEBI:30616"/>
    </ligand>
</feature>
<dbReference type="PROSITE" id="PS00154">
    <property type="entry name" value="ATPASE_E1_E2"/>
    <property type="match status" value="1"/>
</dbReference>
<feature type="binding site" evidence="17">
    <location>
        <position position="876"/>
    </location>
    <ligand>
        <name>ATP</name>
        <dbReference type="ChEBI" id="CHEBI:30616"/>
    </ligand>
</feature>
<feature type="transmembrane region" description="Helical" evidence="19">
    <location>
        <begin position="1053"/>
        <end position="1073"/>
    </location>
</feature>
<dbReference type="Pfam" id="PF13246">
    <property type="entry name" value="Cation_ATPase"/>
    <property type="match status" value="1"/>
</dbReference>
<evidence type="ECO:0000256" key="16">
    <source>
        <dbReference type="PIRSR" id="PIRSR606539-1"/>
    </source>
</evidence>
<dbReference type="PANTHER" id="PTHR24092:SF5">
    <property type="entry name" value="PHOSPHOLIPID-TRANSPORTING ATPASE"/>
    <property type="match status" value="1"/>
</dbReference>
<dbReference type="PRINTS" id="PR00119">
    <property type="entry name" value="CATATPASE"/>
</dbReference>
<dbReference type="Gene3D" id="2.70.150.10">
    <property type="entry name" value="Calcium-transporting ATPase, cytoplasmic transduction domain A"/>
    <property type="match status" value="2"/>
</dbReference>
<dbReference type="InterPro" id="IPR018303">
    <property type="entry name" value="ATPase_P-typ_P_site"/>
</dbReference>
<feature type="region of interest" description="Disordered" evidence="20">
    <location>
        <begin position="314"/>
        <end position="358"/>
    </location>
</feature>
<keyword evidence="13 19" id="KW-0472">Membrane</keyword>
<evidence type="ECO:0000256" key="10">
    <source>
        <dbReference type="ARBA" id="ARBA00022967"/>
    </source>
</evidence>
<keyword evidence="7 17" id="KW-0547">Nucleotide-binding</keyword>
<feature type="transmembrane region" description="Helical" evidence="19">
    <location>
        <begin position="1218"/>
        <end position="1236"/>
    </location>
</feature>
<organism evidence="23 24">
    <name type="scientific">Smittium angustum</name>
    <dbReference type="NCBI Taxonomy" id="133377"/>
    <lineage>
        <taxon>Eukaryota</taxon>
        <taxon>Fungi</taxon>
        <taxon>Fungi incertae sedis</taxon>
        <taxon>Zoopagomycota</taxon>
        <taxon>Kickxellomycotina</taxon>
        <taxon>Harpellomycetes</taxon>
        <taxon>Harpellales</taxon>
        <taxon>Legeriomycetaceae</taxon>
        <taxon>Smittium</taxon>
    </lineage>
</organism>
<feature type="binding site" evidence="18">
    <location>
        <position position="996"/>
    </location>
    <ligand>
        <name>Mg(2+)</name>
        <dbReference type="ChEBI" id="CHEBI:18420"/>
    </ligand>
</feature>
<dbReference type="GO" id="GO:0140326">
    <property type="term" value="F:ATPase-coupled intramembrane lipid transporter activity"/>
    <property type="evidence" value="ECO:0007669"/>
    <property type="project" value="UniProtKB-EC"/>
</dbReference>
<evidence type="ECO:0000256" key="9">
    <source>
        <dbReference type="ARBA" id="ARBA00022842"/>
    </source>
</evidence>
<dbReference type="Proteomes" id="UP000245591">
    <property type="component" value="Unassembled WGS sequence"/>
</dbReference>
<dbReference type="GO" id="GO:0006897">
    <property type="term" value="P:endocytosis"/>
    <property type="evidence" value="ECO:0007669"/>
    <property type="project" value="TreeGrafter"/>
</dbReference>
<keyword evidence="10 19" id="KW-1278">Translocase</keyword>
<dbReference type="InterPro" id="IPR023214">
    <property type="entry name" value="HAD_sf"/>
</dbReference>
<dbReference type="SUPFAM" id="SSF81660">
    <property type="entry name" value="Metal cation-transporting ATPase, ATP-binding domain N"/>
    <property type="match status" value="1"/>
</dbReference>
<dbReference type="AlphaFoldDB" id="A0A2U1JF68"/>
<evidence type="ECO:0000256" key="18">
    <source>
        <dbReference type="PIRSR" id="PIRSR606539-3"/>
    </source>
</evidence>
<feature type="binding site" evidence="17">
    <location>
        <position position="996"/>
    </location>
    <ligand>
        <name>ATP</name>
        <dbReference type="ChEBI" id="CHEBI:30616"/>
    </ligand>
</feature>
<evidence type="ECO:0000256" key="19">
    <source>
        <dbReference type="RuleBase" id="RU362033"/>
    </source>
</evidence>
<feature type="binding site" evidence="18">
    <location>
        <position position="992"/>
    </location>
    <ligand>
        <name>Mg(2+)</name>
        <dbReference type="ChEBI" id="CHEBI:18420"/>
    </ligand>
</feature>
<keyword evidence="11 19" id="KW-1133">Transmembrane helix</keyword>
<feature type="binding site" evidence="17">
    <location>
        <position position="875"/>
    </location>
    <ligand>
        <name>ATP</name>
        <dbReference type="ChEBI" id="CHEBI:30616"/>
    </ligand>
</feature>
<dbReference type="GO" id="GO:0005886">
    <property type="term" value="C:plasma membrane"/>
    <property type="evidence" value="ECO:0007669"/>
    <property type="project" value="TreeGrafter"/>
</dbReference>
<evidence type="ECO:0000313" key="24">
    <source>
        <dbReference type="Proteomes" id="UP000245591"/>
    </source>
</evidence>
<reference evidence="23 24" key="1">
    <citation type="journal article" date="2018" name="MBio">
        <title>Comparative Genomics Reveals the Core Gene Toolbox for the Fungus-Insect Symbiosis.</title>
        <authorList>
            <person name="Wang Y."/>
            <person name="Stata M."/>
            <person name="Wang W."/>
            <person name="Stajich J.E."/>
            <person name="White M.M."/>
            <person name="Moncalvo J.M."/>
        </authorList>
    </citation>
    <scope>NUCLEOTIDE SEQUENCE [LARGE SCALE GENOMIC DNA]</scope>
    <source>
        <strain evidence="23 24">AUS-126-30</strain>
    </source>
</reference>
<feature type="binding site" evidence="18">
    <location>
        <position position="503"/>
    </location>
    <ligand>
        <name>Mg(2+)</name>
        <dbReference type="ChEBI" id="CHEBI:18420"/>
    </ligand>
</feature>
<sequence>MNNPILGSFKSDQSDNEEYDMQILSNKSSEYNNPHLSHHSSSTNASQNEDNSLLSTSQKQNLASDSTNPARNKKHLRKKLFRKSQLPTLDTNVPRDQSQSNRIIQLNQPISKRKNYPANIVSNNKYNPITFVPKVLYSQFKYFLNLYFLLVALSQFIPQLKIGIMFTYIGPLVFVLLITMLQEYHDDYLIRKRDKQANSQTYLVMRREFGGEKLIPSNKILVGDLIILNKNTRVPADILLLKTNEENGSCFIRTDQLDGETDWKHRAAVSLTQQIENFEDFLKIKGSACVELPHKDIYSFTGTFDLDSLDTQSEFSTDPLNQGNSGHTPLFNDISTKLPRNSTSPTNGNSSKLEPQNTSVGIDINNTLWKDSTLATGHAVGLVIYTGKQTRSEMNTSIPRNKVGILDQEVNYLTKLLFIVTLIISFLLVLLDGFRGNWFISCFRFLILFSSIIPISLRVNLEMGKAYYCRQITKDKSIKGAVVRNSMIPEELGRLEYIVTDKTGTLTKNEMQLVRIHLGSISYSDDTMDEVSKLLKSYNKTMLLKKDESKPNTSKINSNNLFEEVGYQNSDGYNYDDSEPRMNQILQTFKVVESLALCHNVTPTFGSGSNNNTPKTSLSLEYGSDSENINHNTFRRSSVEREREMDTFFEDHDINEIAGYPQNLEFNGYDEDHTENRTSKDEQTPQKMEYSASSPDEIAIVEWTNKVGLTLTNRTSDSKEIQLDLFGSKLEYDVLEVIPFTSESKRMGVIVRSRLSNELSFIMKGADSVMTKLIVYNDWVEEEVSNMAREGLRTLIVGRKVLSEQYYNEYRSEMDLAKLNLQNRNHYTSKIIADFLEFDLQVVCVTGVEDKLQDDVQTTLEQMRNAGFRIWMLTGDKIETAICVSISSKLVEKNCVFHVISNAKQQSDLSIEFSQLRSAIASGSNIDGRCLVIDGQSLQVCLSGTSAVISEFIELSSKLNCVVCCRCSPTQKGEIVKLIQQYTKKTVLAIGDGGNDVGMIQLANVGIGLAGKEGQQASLASDFAITEFSHLGRLVLWHGRNSYKQSCKLSHFVIHRGLIISFMQFVFSVFFYYAPIPLFNGILMVGYTTIYTMLPVFLLVMDKDISYKNVLLYPELYKELRKGRNLNMKTFVIWLVISVYQGTIIVFLALLLFENEFVHIVSIMFTSLVLNELIMVILQLHSISLHMVYAQLGSLLIYLISIMLLPNFDLDFILTANFFYKVVAITAISSVPLYIVKIINRIYDPPIYSKLD</sequence>
<feature type="transmembrane region" description="Helical" evidence="19">
    <location>
        <begin position="437"/>
        <end position="457"/>
    </location>
</feature>
<evidence type="ECO:0000256" key="20">
    <source>
        <dbReference type="SAM" id="MobiDB-lite"/>
    </source>
</evidence>
<dbReference type="InterPro" id="IPR044492">
    <property type="entry name" value="P_typ_ATPase_HD_dom"/>
</dbReference>
<feature type="binding site" evidence="17">
    <location>
        <position position="501"/>
    </location>
    <ligand>
        <name>ATP</name>
        <dbReference type="ChEBI" id="CHEBI:30616"/>
    </ligand>
</feature>
<dbReference type="Gene3D" id="1.20.1110.10">
    <property type="entry name" value="Calcium-transporting ATPase, transmembrane domain"/>
    <property type="match status" value="1"/>
</dbReference>
<feature type="region of interest" description="Disordered" evidence="20">
    <location>
        <begin position="664"/>
        <end position="692"/>
    </location>
</feature>
<dbReference type="FunFam" id="3.40.50.1000:FF:000009">
    <property type="entry name" value="Phospholipid-transporting ATPase"/>
    <property type="match status" value="1"/>
</dbReference>
<feature type="transmembrane region" description="Helical" evidence="19">
    <location>
        <begin position="1079"/>
        <end position="1100"/>
    </location>
</feature>
<evidence type="ECO:0000256" key="13">
    <source>
        <dbReference type="ARBA" id="ARBA00023136"/>
    </source>
</evidence>
<feature type="transmembrane region" description="Helical" evidence="19">
    <location>
        <begin position="140"/>
        <end position="157"/>
    </location>
</feature>
<dbReference type="GO" id="GO:0010008">
    <property type="term" value="C:endosome membrane"/>
    <property type="evidence" value="ECO:0007669"/>
    <property type="project" value="UniProtKB-SubCell"/>
</dbReference>
<proteinExistence type="inferred from homology"/>
<comment type="subcellular location">
    <subcellularLocation>
        <location evidence="2">Endosome membrane</location>
        <topology evidence="2">Multi-pass membrane protein</topology>
    </subcellularLocation>
    <subcellularLocation>
        <location evidence="19">Membrane</location>
        <topology evidence="19">Multi-pass membrane protein</topology>
    </subcellularLocation>
</comment>
<evidence type="ECO:0000256" key="12">
    <source>
        <dbReference type="ARBA" id="ARBA00023055"/>
    </source>
</evidence>
<dbReference type="SUPFAM" id="SSF56784">
    <property type="entry name" value="HAD-like"/>
    <property type="match status" value="1"/>
</dbReference>
<evidence type="ECO:0000313" key="23">
    <source>
        <dbReference type="EMBL" id="PWA03737.1"/>
    </source>
</evidence>
<dbReference type="GO" id="GO:0005802">
    <property type="term" value="C:trans-Golgi network"/>
    <property type="evidence" value="ECO:0007669"/>
    <property type="project" value="TreeGrafter"/>
</dbReference>
<keyword evidence="8 17" id="KW-0067">ATP-binding</keyword>
<evidence type="ECO:0000256" key="5">
    <source>
        <dbReference type="ARBA" id="ARBA00022692"/>
    </source>
</evidence>
<dbReference type="GO" id="GO:0006890">
    <property type="term" value="P:retrograde vesicle-mediated transport, Golgi to endoplasmic reticulum"/>
    <property type="evidence" value="ECO:0007669"/>
    <property type="project" value="TreeGrafter"/>
</dbReference>
<dbReference type="InterPro" id="IPR006539">
    <property type="entry name" value="P-type_ATPase_IV"/>
</dbReference>
<comment type="catalytic activity">
    <reaction evidence="14 19">
        <text>ATP + H2O + phospholipidSide 1 = ADP + phosphate + phospholipidSide 2.</text>
        <dbReference type="EC" id="7.6.2.1"/>
    </reaction>
</comment>
<evidence type="ECO:0000259" key="22">
    <source>
        <dbReference type="Pfam" id="PF16212"/>
    </source>
</evidence>
<dbReference type="NCBIfam" id="TIGR01652">
    <property type="entry name" value="ATPase-Plipid"/>
    <property type="match status" value="1"/>
</dbReference>
<feature type="binding site" evidence="17">
    <location>
        <position position="740"/>
    </location>
    <ligand>
        <name>ATP</name>
        <dbReference type="ChEBI" id="CHEBI:30616"/>
    </ligand>
</feature>
<dbReference type="GO" id="GO:0000287">
    <property type="term" value="F:magnesium ion binding"/>
    <property type="evidence" value="ECO:0007669"/>
    <property type="project" value="UniProtKB-UniRule"/>
</dbReference>
<evidence type="ECO:0000256" key="4">
    <source>
        <dbReference type="ARBA" id="ARBA00022448"/>
    </source>
</evidence>
<feature type="binding site" evidence="17">
    <location>
        <position position="972"/>
    </location>
    <ligand>
        <name>ATP</name>
        <dbReference type="ChEBI" id="CHEBI:30616"/>
    </ligand>
</feature>
<feature type="transmembrane region" description="Helical" evidence="19">
    <location>
        <begin position="163"/>
        <end position="181"/>
    </location>
</feature>
<keyword evidence="4" id="KW-0813">Transport</keyword>
<feature type="region of interest" description="Disordered" evidence="20">
    <location>
        <begin position="28"/>
        <end position="78"/>
    </location>
</feature>
<comment type="caution">
    <text evidence="23">The sequence shown here is derived from an EMBL/GenBank/DDBJ whole genome shotgun (WGS) entry which is preliminary data.</text>
</comment>
<dbReference type="GO" id="GO:0005524">
    <property type="term" value="F:ATP binding"/>
    <property type="evidence" value="ECO:0007669"/>
    <property type="project" value="UniProtKB-UniRule"/>
</dbReference>
<dbReference type="InterPro" id="IPR032630">
    <property type="entry name" value="P_typ_ATPase_c"/>
</dbReference>
<dbReference type="SUPFAM" id="SSF81665">
    <property type="entry name" value="Calcium ATPase, transmembrane domain M"/>
    <property type="match status" value="1"/>
</dbReference>
<dbReference type="EC" id="7.6.2.1" evidence="19"/>
<gene>
    <name evidence="23" type="ORF">BB558_000097</name>
</gene>
<feature type="transmembrane region" description="Helical" evidence="19">
    <location>
        <begin position="1187"/>
        <end position="1206"/>
    </location>
</feature>
<dbReference type="InterPro" id="IPR032631">
    <property type="entry name" value="P-type_ATPase_N"/>
</dbReference>
<dbReference type="GO" id="GO:0016887">
    <property type="term" value="F:ATP hydrolysis activity"/>
    <property type="evidence" value="ECO:0007669"/>
    <property type="project" value="InterPro"/>
</dbReference>
<feature type="transmembrane region" description="Helical" evidence="19">
    <location>
        <begin position="412"/>
        <end position="431"/>
    </location>
</feature>
<dbReference type="PANTHER" id="PTHR24092">
    <property type="entry name" value="PROBABLE PHOSPHOLIPID-TRANSPORTING ATPASE"/>
    <property type="match status" value="1"/>
</dbReference>
<dbReference type="SFLD" id="SFLDG00002">
    <property type="entry name" value="C1.7:_P-type_atpase_like"/>
    <property type="match status" value="1"/>
</dbReference>
<dbReference type="Pfam" id="PF16209">
    <property type="entry name" value="PhoLip_ATPase_N"/>
    <property type="match status" value="1"/>
</dbReference>
<evidence type="ECO:0000256" key="6">
    <source>
        <dbReference type="ARBA" id="ARBA00022723"/>
    </source>
</evidence>
<dbReference type="InterPro" id="IPR036412">
    <property type="entry name" value="HAD-like_sf"/>
</dbReference>
<dbReference type="InterPro" id="IPR008250">
    <property type="entry name" value="ATPase_P-typ_transduc_dom_A_sf"/>
</dbReference>
<keyword evidence="12" id="KW-0445">Lipid transport</keyword>
<feature type="domain" description="P-type ATPase C-terminal" evidence="22">
    <location>
        <begin position="1019"/>
        <end position="1245"/>
    </location>
</feature>
<feature type="binding site" evidence="18">
    <location>
        <position position="501"/>
    </location>
    <ligand>
        <name>Mg(2+)</name>
        <dbReference type="ChEBI" id="CHEBI:18420"/>
    </ligand>
</feature>
<dbReference type="SFLD" id="SFLDF00027">
    <property type="entry name" value="p-type_atpase"/>
    <property type="match status" value="1"/>
</dbReference>
<evidence type="ECO:0000259" key="21">
    <source>
        <dbReference type="Pfam" id="PF16209"/>
    </source>
</evidence>
<dbReference type="InterPro" id="IPR023298">
    <property type="entry name" value="ATPase_P-typ_TM_dom_sf"/>
</dbReference>
<evidence type="ECO:0000256" key="2">
    <source>
        <dbReference type="ARBA" id="ARBA00004337"/>
    </source>
</evidence>
<comment type="catalytic activity">
    <reaction evidence="15">
        <text>a 1,2-diacyl-sn-glycero-3-phosphoethanolamine(out) + ATP + H2O = a 1,2-diacyl-sn-glycero-3-phosphoethanolamine(in) + ADP + phosphate + H(+)</text>
        <dbReference type="Rhea" id="RHEA:66132"/>
        <dbReference type="ChEBI" id="CHEBI:15377"/>
        <dbReference type="ChEBI" id="CHEBI:15378"/>
        <dbReference type="ChEBI" id="CHEBI:30616"/>
        <dbReference type="ChEBI" id="CHEBI:43474"/>
        <dbReference type="ChEBI" id="CHEBI:64612"/>
        <dbReference type="ChEBI" id="CHEBI:456216"/>
    </reaction>
    <physiologicalReaction direction="left-to-right" evidence="15">
        <dbReference type="Rhea" id="RHEA:66133"/>
    </physiologicalReaction>
</comment>
<evidence type="ECO:0000256" key="11">
    <source>
        <dbReference type="ARBA" id="ARBA00022989"/>
    </source>
</evidence>
<evidence type="ECO:0000256" key="8">
    <source>
        <dbReference type="ARBA" id="ARBA00022840"/>
    </source>
</evidence>
<dbReference type="SUPFAM" id="SSF81653">
    <property type="entry name" value="Calcium ATPase, transduction domain A"/>
    <property type="match status" value="1"/>
</dbReference>
<keyword evidence="9 18" id="KW-0460">Magnesium</keyword>